<evidence type="ECO:0000313" key="1">
    <source>
        <dbReference type="EMBL" id="KKM85085.1"/>
    </source>
</evidence>
<reference evidence="1" key="1">
    <citation type="journal article" date="2015" name="Nature">
        <title>Complex archaea that bridge the gap between prokaryotes and eukaryotes.</title>
        <authorList>
            <person name="Spang A."/>
            <person name="Saw J.H."/>
            <person name="Jorgensen S.L."/>
            <person name="Zaremba-Niedzwiedzka K."/>
            <person name="Martijn J."/>
            <person name="Lind A.E."/>
            <person name="van Eijk R."/>
            <person name="Schleper C."/>
            <person name="Guy L."/>
            <person name="Ettema T.J."/>
        </authorList>
    </citation>
    <scope>NUCLEOTIDE SEQUENCE</scope>
</reference>
<dbReference type="EMBL" id="LAZR01007466">
    <property type="protein sequence ID" value="KKM85085.1"/>
    <property type="molecule type" value="Genomic_DNA"/>
</dbReference>
<sequence>MGHRITLICDVCEKEYMLDEGMEIPPYWLGVQIAIGDGDGMVPTGARDLFLHLCSLNCFSEAANNRKVRDQMALIDKISREEEGEDDSE</sequence>
<gene>
    <name evidence="1" type="ORF">LCGC14_1292660</name>
</gene>
<accession>A0A0F9N8G2</accession>
<dbReference type="AlphaFoldDB" id="A0A0F9N8G2"/>
<comment type="caution">
    <text evidence="1">The sequence shown here is derived from an EMBL/GenBank/DDBJ whole genome shotgun (WGS) entry which is preliminary data.</text>
</comment>
<organism evidence="1">
    <name type="scientific">marine sediment metagenome</name>
    <dbReference type="NCBI Taxonomy" id="412755"/>
    <lineage>
        <taxon>unclassified sequences</taxon>
        <taxon>metagenomes</taxon>
        <taxon>ecological metagenomes</taxon>
    </lineage>
</organism>
<name>A0A0F9N8G2_9ZZZZ</name>
<protein>
    <submittedName>
        <fullName evidence="1">Uncharacterized protein</fullName>
    </submittedName>
</protein>
<proteinExistence type="predicted"/>